<comment type="subcellular location">
    <subcellularLocation>
        <location evidence="1 14">Cell membrane</location>
        <topology evidence="1 14">Multi-pass membrane protein</topology>
    </subcellularLocation>
</comment>
<evidence type="ECO:0000256" key="2">
    <source>
        <dbReference type="ARBA" id="ARBA00022448"/>
    </source>
</evidence>
<evidence type="ECO:0000256" key="6">
    <source>
        <dbReference type="ARBA" id="ARBA00022723"/>
    </source>
</evidence>
<evidence type="ECO:0000256" key="4">
    <source>
        <dbReference type="ARBA" id="ARBA00022519"/>
    </source>
</evidence>
<dbReference type="HAMAP" id="MF_00454">
    <property type="entry name" value="FluC"/>
    <property type="match status" value="1"/>
</dbReference>
<keyword evidence="9 14" id="KW-0406">Ion transport</keyword>
<keyword evidence="16" id="KW-1185">Reference proteome</keyword>
<evidence type="ECO:0000256" key="12">
    <source>
        <dbReference type="ARBA" id="ARBA00035120"/>
    </source>
</evidence>
<dbReference type="Proteomes" id="UP000218896">
    <property type="component" value="Unassembled WGS sequence"/>
</dbReference>
<dbReference type="AlphaFoldDB" id="A0A2A2FCZ3"/>
<keyword evidence="10 14" id="KW-0472">Membrane</keyword>
<evidence type="ECO:0000256" key="10">
    <source>
        <dbReference type="ARBA" id="ARBA00023136"/>
    </source>
</evidence>
<dbReference type="PANTHER" id="PTHR28259">
    <property type="entry name" value="FLUORIDE EXPORT PROTEIN 1-RELATED"/>
    <property type="match status" value="1"/>
</dbReference>
<dbReference type="Pfam" id="PF02537">
    <property type="entry name" value="CRCB"/>
    <property type="match status" value="1"/>
</dbReference>
<dbReference type="PANTHER" id="PTHR28259:SF16">
    <property type="entry name" value="FLUORIDE-SPECIFIC ION CHANNEL FLUC 2"/>
    <property type="match status" value="1"/>
</dbReference>
<evidence type="ECO:0000256" key="14">
    <source>
        <dbReference type="HAMAP-Rule" id="MF_00454"/>
    </source>
</evidence>
<protein>
    <recommendedName>
        <fullName evidence="14">Fluoride-specific ion channel FluC</fullName>
    </recommendedName>
</protein>
<evidence type="ECO:0000256" key="13">
    <source>
        <dbReference type="ARBA" id="ARBA00035585"/>
    </source>
</evidence>
<feature type="transmembrane region" description="Helical" evidence="14">
    <location>
        <begin position="113"/>
        <end position="136"/>
    </location>
</feature>
<dbReference type="InterPro" id="IPR003691">
    <property type="entry name" value="FluC"/>
</dbReference>
<comment type="caution">
    <text evidence="15">The sequence shown here is derived from an EMBL/GenBank/DDBJ whole genome shotgun (WGS) entry which is preliminary data.</text>
</comment>
<dbReference type="GO" id="GO:0005886">
    <property type="term" value="C:plasma membrane"/>
    <property type="evidence" value="ECO:0007669"/>
    <property type="project" value="UniProtKB-SubCell"/>
</dbReference>
<evidence type="ECO:0000256" key="9">
    <source>
        <dbReference type="ARBA" id="ARBA00023065"/>
    </source>
</evidence>
<feature type="transmembrane region" description="Helical" evidence="14">
    <location>
        <begin position="16"/>
        <end position="38"/>
    </location>
</feature>
<evidence type="ECO:0000256" key="5">
    <source>
        <dbReference type="ARBA" id="ARBA00022692"/>
    </source>
</evidence>
<feature type="transmembrane region" description="Helical" evidence="14">
    <location>
        <begin position="80"/>
        <end position="101"/>
    </location>
</feature>
<comment type="function">
    <text evidence="14">Fluoride-specific ion channel. Important for reducing fluoride concentration in the cell, thus reducing its toxicity.</text>
</comment>
<gene>
    <name evidence="14" type="primary">fluC</name>
    <name evidence="14" type="synonym">crcB</name>
    <name evidence="15" type="ORF">CK501_01975</name>
</gene>
<name>A0A2A2FCZ3_9GAMM</name>
<keyword evidence="3 14" id="KW-1003">Cell membrane</keyword>
<evidence type="ECO:0000256" key="1">
    <source>
        <dbReference type="ARBA" id="ARBA00004651"/>
    </source>
</evidence>
<feature type="binding site" evidence="14">
    <location>
        <position position="94"/>
    </location>
    <ligand>
        <name>Na(+)</name>
        <dbReference type="ChEBI" id="CHEBI:29101"/>
        <note>structural</note>
    </ligand>
</feature>
<dbReference type="GO" id="GO:0140114">
    <property type="term" value="P:cellular detoxification of fluoride"/>
    <property type="evidence" value="ECO:0007669"/>
    <property type="project" value="UniProtKB-UniRule"/>
</dbReference>
<keyword evidence="7 14" id="KW-1133">Transmembrane helix</keyword>
<keyword evidence="4" id="KW-0997">Cell inner membrane</keyword>
<feature type="binding site" evidence="14">
    <location>
        <position position="91"/>
    </location>
    <ligand>
        <name>Na(+)</name>
        <dbReference type="ChEBI" id="CHEBI:29101"/>
        <note>structural</note>
    </ligand>
</feature>
<dbReference type="GO" id="GO:0046872">
    <property type="term" value="F:metal ion binding"/>
    <property type="evidence" value="ECO:0007669"/>
    <property type="project" value="UniProtKB-KW"/>
</dbReference>
<comment type="catalytic activity">
    <reaction evidence="13">
        <text>fluoride(in) = fluoride(out)</text>
        <dbReference type="Rhea" id="RHEA:76159"/>
        <dbReference type="ChEBI" id="CHEBI:17051"/>
    </reaction>
    <physiologicalReaction direction="left-to-right" evidence="13">
        <dbReference type="Rhea" id="RHEA:76160"/>
    </physiologicalReaction>
</comment>
<comment type="activity regulation">
    <text evidence="14">Na(+) is not transported, but it plays an essential structural role and its presence is essential for fluoride channel function.</text>
</comment>
<keyword evidence="2 14" id="KW-0813">Transport</keyword>
<proteinExistence type="inferred from homology"/>
<organism evidence="15 16">
    <name type="scientific">Halovibrio salipaludis</name>
    <dbReference type="NCBI Taxonomy" id="2032626"/>
    <lineage>
        <taxon>Bacteria</taxon>
        <taxon>Pseudomonadati</taxon>
        <taxon>Pseudomonadota</taxon>
        <taxon>Gammaproteobacteria</taxon>
        <taxon>Oceanospirillales</taxon>
        <taxon>Halomonadaceae</taxon>
        <taxon>Halovibrio</taxon>
    </lineage>
</organism>
<evidence type="ECO:0000256" key="3">
    <source>
        <dbReference type="ARBA" id="ARBA00022475"/>
    </source>
</evidence>
<keyword evidence="8 14" id="KW-0915">Sodium</keyword>
<evidence type="ECO:0000313" key="15">
    <source>
        <dbReference type="EMBL" id="PAU82489.1"/>
    </source>
</evidence>
<reference evidence="15 16" key="1">
    <citation type="submission" date="2017-08" db="EMBL/GenBank/DDBJ databases">
        <title>Halovibrio sewagensis sp. nov., isolated from wastewater of high salinity.</title>
        <authorList>
            <person name="Dong X."/>
            <person name="Zhang G."/>
        </authorList>
    </citation>
    <scope>NUCLEOTIDE SEQUENCE [LARGE SCALE GENOMIC DNA]</scope>
    <source>
        <strain evidence="15 16">YL5-2</strain>
    </source>
</reference>
<evidence type="ECO:0000256" key="8">
    <source>
        <dbReference type="ARBA" id="ARBA00023053"/>
    </source>
</evidence>
<keyword evidence="5 14" id="KW-0812">Transmembrane</keyword>
<accession>A0A2A2FCZ3</accession>
<sequence>MPSPGGNRRPEPRGSAVITEFVAVAVGSALGGLCRFHLTAWIDRRTHTPLSFGTLAVNTLGAFLLGLLAGTLGGTADQPVAAALAMTGFCGSFTTVSSWSLQTLTLARTHRFGTALVNLAATLVAGLGAVILGLAMTGGGP</sequence>
<evidence type="ECO:0000256" key="11">
    <source>
        <dbReference type="ARBA" id="ARBA00023303"/>
    </source>
</evidence>
<dbReference type="GO" id="GO:0062054">
    <property type="term" value="F:fluoride channel activity"/>
    <property type="evidence" value="ECO:0007669"/>
    <property type="project" value="UniProtKB-UniRule"/>
</dbReference>
<keyword evidence="11 14" id="KW-0407">Ion channel</keyword>
<keyword evidence="6 14" id="KW-0479">Metal-binding</keyword>
<evidence type="ECO:0000313" key="16">
    <source>
        <dbReference type="Proteomes" id="UP000218896"/>
    </source>
</evidence>
<comment type="similarity">
    <text evidence="12 14">Belongs to the fluoride channel Fluc/FEX (TC 1.A.43) family.</text>
</comment>
<feature type="transmembrane region" description="Helical" evidence="14">
    <location>
        <begin position="50"/>
        <end position="74"/>
    </location>
</feature>
<dbReference type="EMBL" id="NSKD01000001">
    <property type="protein sequence ID" value="PAU82489.1"/>
    <property type="molecule type" value="Genomic_DNA"/>
</dbReference>
<evidence type="ECO:0000256" key="7">
    <source>
        <dbReference type="ARBA" id="ARBA00022989"/>
    </source>
</evidence>